<sequence>MKTRVQNIHLIGIGGIGMSGIAELLFNQGFHVQGSDVSASHNVVRLRSLGIVVHVGHAASNLGEAQVVVVSSAIDKANPEIAAAQAAGIPVIPRADMLAELMRMKLGVAVAGSHGKTTMTSMIAHGMEAAGLDPTYIIGGRLITTGSNARLGASEWLVAEADESDGSFLRLSPTIAVVSNIDPEHLDHYGDFDTLLEAFSTFVNLVPFYGRVVLHHEHPHVAALRENLHKPVTTYGSSPQADLHLLDSRADGEGQCFTAASRELGNLGEIRLPMPGRHNAENALAAIAVLLDLGIDIQTIREAMLSFEGIQRRFQRTSMGQGVLVDDYAHHPKEVMATLAAARDCWPDRQISVVFQPHRFTRTRDLMDEFMGAFDAANQVALLPIYAASECEIEGVSSARLQEGMLARGHRGVSLLEDLEAARDFAQSKLNEGGVVLLMGAGSVGQLAQQMREGVSS</sequence>
<evidence type="ECO:0000259" key="16">
    <source>
        <dbReference type="Pfam" id="PF02875"/>
    </source>
</evidence>
<dbReference type="GO" id="GO:0009252">
    <property type="term" value="P:peptidoglycan biosynthetic process"/>
    <property type="evidence" value="ECO:0007669"/>
    <property type="project" value="UniProtKB-UniRule"/>
</dbReference>
<dbReference type="PANTHER" id="PTHR43445">
    <property type="entry name" value="UDP-N-ACETYLMURAMATE--L-ALANINE LIGASE-RELATED"/>
    <property type="match status" value="1"/>
</dbReference>
<evidence type="ECO:0000313" key="18">
    <source>
        <dbReference type="EMBL" id="GAV19531.1"/>
    </source>
</evidence>
<comment type="function">
    <text evidence="14">Cell wall formation.</text>
</comment>
<evidence type="ECO:0000256" key="10">
    <source>
        <dbReference type="ARBA" id="ARBA00022984"/>
    </source>
</evidence>
<evidence type="ECO:0000256" key="14">
    <source>
        <dbReference type="HAMAP-Rule" id="MF_00046"/>
    </source>
</evidence>
<evidence type="ECO:0000256" key="6">
    <source>
        <dbReference type="ARBA" id="ARBA00022618"/>
    </source>
</evidence>
<dbReference type="HAMAP" id="MF_00046">
    <property type="entry name" value="MurC"/>
    <property type="match status" value="1"/>
</dbReference>
<comment type="catalytic activity">
    <reaction evidence="13 14">
        <text>UDP-N-acetyl-alpha-D-muramate + L-alanine + ATP = UDP-N-acetyl-alpha-D-muramoyl-L-alanine + ADP + phosphate + H(+)</text>
        <dbReference type="Rhea" id="RHEA:23372"/>
        <dbReference type="ChEBI" id="CHEBI:15378"/>
        <dbReference type="ChEBI" id="CHEBI:30616"/>
        <dbReference type="ChEBI" id="CHEBI:43474"/>
        <dbReference type="ChEBI" id="CHEBI:57972"/>
        <dbReference type="ChEBI" id="CHEBI:70757"/>
        <dbReference type="ChEBI" id="CHEBI:83898"/>
        <dbReference type="ChEBI" id="CHEBI:456216"/>
        <dbReference type="EC" id="6.3.2.8"/>
    </reaction>
</comment>
<evidence type="ECO:0000256" key="12">
    <source>
        <dbReference type="ARBA" id="ARBA00023316"/>
    </source>
</evidence>
<dbReference type="GO" id="GO:0008360">
    <property type="term" value="P:regulation of cell shape"/>
    <property type="evidence" value="ECO:0007669"/>
    <property type="project" value="UniProtKB-KW"/>
</dbReference>
<keyword evidence="7 14" id="KW-0547">Nucleotide-binding</keyword>
<evidence type="ECO:0000259" key="17">
    <source>
        <dbReference type="Pfam" id="PF08245"/>
    </source>
</evidence>
<evidence type="ECO:0000256" key="7">
    <source>
        <dbReference type="ARBA" id="ARBA00022741"/>
    </source>
</evidence>
<dbReference type="EC" id="6.3.2.8" evidence="3 14"/>
<dbReference type="GO" id="GO:0008763">
    <property type="term" value="F:UDP-N-acetylmuramate-L-alanine ligase activity"/>
    <property type="evidence" value="ECO:0007669"/>
    <property type="project" value="UniProtKB-UniRule"/>
</dbReference>
<dbReference type="InterPro" id="IPR036565">
    <property type="entry name" value="Mur-like_cat_sf"/>
</dbReference>
<dbReference type="EMBL" id="BDFD01000003">
    <property type="protein sequence ID" value="GAV19531.1"/>
    <property type="molecule type" value="Genomic_DNA"/>
</dbReference>
<comment type="similarity">
    <text evidence="14">Belongs to the MurCDEF family.</text>
</comment>
<feature type="domain" description="Mur ligase central" evidence="17">
    <location>
        <begin position="110"/>
        <end position="289"/>
    </location>
</feature>
<dbReference type="InterPro" id="IPR036615">
    <property type="entry name" value="Mur_ligase_C_dom_sf"/>
</dbReference>
<dbReference type="SUPFAM" id="SSF51984">
    <property type="entry name" value="MurCD N-terminal domain"/>
    <property type="match status" value="1"/>
</dbReference>
<dbReference type="Gene3D" id="3.90.190.20">
    <property type="entry name" value="Mur ligase, C-terminal domain"/>
    <property type="match status" value="1"/>
</dbReference>
<dbReference type="AlphaFoldDB" id="A0A1L8CKV4"/>
<evidence type="ECO:0000256" key="3">
    <source>
        <dbReference type="ARBA" id="ARBA00012211"/>
    </source>
</evidence>
<comment type="caution">
    <text evidence="18">The sequence shown here is derived from an EMBL/GenBank/DDBJ whole genome shotgun (WGS) entry which is preliminary data.</text>
</comment>
<dbReference type="Pfam" id="PF02875">
    <property type="entry name" value="Mur_ligase_C"/>
    <property type="match status" value="1"/>
</dbReference>
<dbReference type="Gene3D" id="3.40.1190.10">
    <property type="entry name" value="Mur-like, catalytic domain"/>
    <property type="match status" value="1"/>
</dbReference>
<keyword evidence="8 14" id="KW-0067">ATP-binding</keyword>
<dbReference type="GO" id="GO:0071555">
    <property type="term" value="P:cell wall organization"/>
    <property type="evidence" value="ECO:0007669"/>
    <property type="project" value="UniProtKB-KW"/>
</dbReference>
<evidence type="ECO:0000256" key="8">
    <source>
        <dbReference type="ARBA" id="ARBA00022840"/>
    </source>
</evidence>
<evidence type="ECO:0000256" key="11">
    <source>
        <dbReference type="ARBA" id="ARBA00023306"/>
    </source>
</evidence>
<dbReference type="GO" id="GO:0005524">
    <property type="term" value="F:ATP binding"/>
    <property type="evidence" value="ECO:0007669"/>
    <property type="project" value="UniProtKB-UniRule"/>
</dbReference>
<evidence type="ECO:0000256" key="9">
    <source>
        <dbReference type="ARBA" id="ARBA00022960"/>
    </source>
</evidence>
<accession>A0A1L8CKV4</accession>
<keyword evidence="10 14" id="KW-0573">Peptidoglycan synthesis</keyword>
<comment type="pathway">
    <text evidence="2 14">Cell wall biogenesis; peptidoglycan biosynthesis.</text>
</comment>
<dbReference type="GO" id="GO:0005737">
    <property type="term" value="C:cytoplasm"/>
    <property type="evidence" value="ECO:0007669"/>
    <property type="project" value="UniProtKB-SubCell"/>
</dbReference>
<dbReference type="InterPro" id="IPR005758">
    <property type="entry name" value="UDP-N-AcMur_Ala_ligase_MurC"/>
</dbReference>
<organism evidence="18 19">
    <name type="scientific">Mariprofundus micogutta</name>
    <dbReference type="NCBI Taxonomy" id="1921010"/>
    <lineage>
        <taxon>Bacteria</taxon>
        <taxon>Pseudomonadati</taxon>
        <taxon>Pseudomonadota</taxon>
        <taxon>Candidatius Mariprofundia</taxon>
        <taxon>Mariprofundales</taxon>
        <taxon>Mariprofundaceae</taxon>
        <taxon>Mariprofundus</taxon>
    </lineage>
</organism>
<dbReference type="SUPFAM" id="SSF53623">
    <property type="entry name" value="MurD-like peptide ligases, catalytic domain"/>
    <property type="match status" value="1"/>
</dbReference>
<gene>
    <name evidence="14" type="primary">murC</name>
    <name evidence="18" type="ORF">MMIC_P0467</name>
</gene>
<evidence type="ECO:0000313" key="19">
    <source>
        <dbReference type="Proteomes" id="UP000231632"/>
    </source>
</evidence>
<dbReference type="OrthoDB" id="5287829at2"/>
<dbReference type="RefSeq" id="WP_072658729.1">
    <property type="nucleotide sequence ID" value="NZ_BDFD01000003.1"/>
</dbReference>
<dbReference type="GO" id="GO:0051301">
    <property type="term" value="P:cell division"/>
    <property type="evidence" value="ECO:0007669"/>
    <property type="project" value="UniProtKB-KW"/>
</dbReference>
<keyword evidence="9 14" id="KW-0133">Cell shape</keyword>
<keyword evidence="5 14" id="KW-0436">Ligase</keyword>
<keyword evidence="11 14" id="KW-0131">Cell cycle</keyword>
<keyword evidence="6 14" id="KW-0132">Cell division</keyword>
<comment type="subcellular location">
    <subcellularLocation>
        <location evidence="1 14">Cytoplasm</location>
    </subcellularLocation>
</comment>
<dbReference type="InterPro" id="IPR004101">
    <property type="entry name" value="Mur_ligase_C"/>
</dbReference>
<dbReference type="SUPFAM" id="SSF53244">
    <property type="entry name" value="MurD-like peptide ligases, peptide-binding domain"/>
    <property type="match status" value="1"/>
</dbReference>
<dbReference type="InterPro" id="IPR000713">
    <property type="entry name" value="Mur_ligase_N"/>
</dbReference>
<dbReference type="InterPro" id="IPR013221">
    <property type="entry name" value="Mur_ligase_cen"/>
</dbReference>
<keyword evidence="12 14" id="KW-0961">Cell wall biogenesis/degradation</keyword>
<dbReference type="NCBIfam" id="TIGR01082">
    <property type="entry name" value="murC"/>
    <property type="match status" value="1"/>
</dbReference>
<keyword evidence="19" id="KW-1185">Reference proteome</keyword>
<name>A0A1L8CKV4_9PROT</name>
<dbReference type="Pfam" id="PF08245">
    <property type="entry name" value="Mur_ligase_M"/>
    <property type="match status" value="1"/>
</dbReference>
<dbReference type="UniPathway" id="UPA00219"/>
<evidence type="ECO:0000256" key="13">
    <source>
        <dbReference type="ARBA" id="ARBA00047833"/>
    </source>
</evidence>
<feature type="domain" description="Mur ligase N-terminal catalytic" evidence="15">
    <location>
        <begin position="7"/>
        <end position="104"/>
    </location>
</feature>
<reference evidence="18 19" key="1">
    <citation type="journal article" date="2017" name="Arch. Microbiol.">
        <title>Mariprofundus micogutta sp. nov., a novel iron-oxidizing zetaproteobacterium isolated from a deep-sea hydrothermal field at the Bayonnaise knoll of the Izu-Ogasawara arc, and a description of Mariprofundales ord. nov. and Zetaproteobacteria classis nov.</title>
        <authorList>
            <person name="Makita H."/>
            <person name="Tanaka E."/>
            <person name="Mitsunobu S."/>
            <person name="Miyazaki M."/>
            <person name="Nunoura T."/>
            <person name="Uematsu K."/>
            <person name="Takaki Y."/>
            <person name="Nishi S."/>
            <person name="Shimamura S."/>
            <person name="Takai K."/>
        </authorList>
    </citation>
    <scope>NUCLEOTIDE SEQUENCE [LARGE SCALE GENOMIC DNA]</scope>
    <source>
        <strain evidence="18 19">ET2</strain>
    </source>
</reference>
<feature type="binding site" evidence="14">
    <location>
        <begin position="112"/>
        <end position="118"/>
    </location>
    <ligand>
        <name>ATP</name>
        <dbReference type="ChEBI" id="CHEBI:30616"/>
    </ligand>
</feature>
<dbReference type="PANTHER" id="PTHR43445:SF3">
    <property type="entry name" value="UDP-N-ACETYLMURAMATE--L-ALANINE LIGASE"/>
    <property type="match status" value="1"/>
</dbReference>
<evidence type="ECO:0000256" key="5">
    <source>
        <dbReference type="ARBA" id="ARBA00022598"/>
    </source>
</evidence>
<dbReference type="InterPro" id="IPR050061">
    <property type="entry name" value="MurCDEF_pg_biosynth"/>
</dbReference>
<feature type="domain" description="Mur ligase C-terminal" evidence="16">
    <location>
        <begin position="312"/>
        <end position="442"/>
    </location>
</feature>
<keyword evidence="4 14" id="KW-0963">Cytoplasm</keyword>
<evidence type="ECO:0000256" key="2">
    <source>
        <dbReference type="ARBA" id="ARBA00004752"/>
    </source>
</evidence>
<protein>
    <recommendedName>
        <fullName evidence="3 14">UDP-N-acetylmuramate--L-alanine ligase</fullName>
        <ecNumber evidence="3 14">6.3.2.8</ecNumber>
    </recommendedName>
    <alternativeName>
        <fullName evidence="14">UDP-N-acetylmuramoyl-L-alanine synthetase</fullName>
    </alternativeName>
</protein>
<evidence type="ECO:0000256" key="4">
    <source>
        <dbReference type="ARBA" id="ARBA00022490"/>
    </source>
</evidence>
<dbReference type="Gene3D" id="3.40.50.720">
    <property type="entry name" value="NAD(P)-binding Rossmann-like Domain"/>
    <property type="match status" value="1"/>
</dbReference>
<dbReference type="Pfam" id="PF01225">
    <property type="entry name" value="Mur_ligase"/>
    <property type="match status" value="1"/>
</dbReference>
<proteinExistence type="inferred from homology"/>
<dbReference type="Proteomes" id="UP000231632">
    <property type="component" value="Unassembled WGS sequence"/>
</dbReference>
<evidence type="ECO:0000259" key="15">
    <source>
        <dbReference type="Pfam" id="PF01225"/>
    </source>
</evidence>
<dbReference type="STRING" id="1921010.MMIC_P0467"/>
<evidence type="ECO:0000256" key="1">
    <source>
        <dbReference type="ARBA" id="ARBA00004496"/>
    </source>
</evidence>